<organism evidence="6 7">
    <name type="scientific">Actinocorallia aurantiaca</name>
    <dbReference type="NCBI Taxonomy" id="46204"/>
    <lineage>
        <taxon>Bacteria</taxon>
        <taxon>Bacillati</taxon>
        <taxon>Actinomycetota</taxon>
        <taxon>Actinomycetes</taxon>
        <taxon>Streptosporangiales</taxon>
        <taxon>Thermomonosporaceae</taxon>
        <taxon>Actinocorallia</taxon>
    </lineage>
</organism>
<dbReference type="InterPro" id="IPR038726">
    <property type="entry name" value="PDDEXK_AddAB-type"/>
</dbReference>
<evidence type="ECO:0000313" key="7">
    <source>
        <dbReference type="Proteomes" id="UP001501842"/>
    </source>
</evidence>
<keyword evidence="2" id="KW-0067">ATP-binding</keyword>
<keyword evidence="2" id="KW-0347">Helicase</keyword>
<name>A0ABN3U1N6_9ACTN</name>
<evidence type="ECO:0000259" key="5">
    <source>
        <dbReference type="Pfam" id="PF12705"/>
    </source>
</evidence>
<keyword evidence="2" id="KW-0378">Hydrolase</keyword>
<keyword evidence="2" id="KW-0547">Nucleotide-binding</keyword>
<keyword evidence="3" id="KW-0234">DNA repair</keyword>
<comment type="caution">
    <text evidence="6">The sequence shown here is derived from an EMBL/GenBank/DDBJ whole genome shotgun (WGS) entry which is preliminary data.</text>
</comment>
<gene>
    <name evidence="6" type="ORF">GCM10010439_15900</name>
</gene>
<evidence type="ECO:0000256" key="2">
    <source>
        <dbReference type="ARBA" id="ARBA00022806"/>
    </source>
</evidence>
<feature type="region of interest" description="Disordered" evidence="4">
    <location>
        <begin position="275"/>
        <end position="298"/>
    </location>
</feature>
<keyword evidence="1" id="KW-0227">DNA damage</keyword>
<sequence length="298" mass="33485">MEQLGFEGMPRRLYPCTPSRLNTWLDCPRRYRMTYLDRPQPSRSSRWAHNSLGASVHNALAGYWRLPVAERTPQAAGALLVRGWLTDGFRDAGQSREWRERARVMVEEYAAGLDPEREPAGVERTVSTKTGSIRFSGRIDRLDHRGDALAVVDYKTGRRSPTADDARDSLALALYAVAASRMLRRPCRTVELHHLPSRTVAVWEHTEESQAGWLSRAERIAAECADADESYKDGPAPRRVDGLVAHDPYDEVFPPRTGPLCGWCDFSRHCPEGRAAAEPKEPWAALEGERAEAPVRPE</sequence>
<dbReference type="Gene3D" id="3.90.320.10">
    <property type="match status" value="1"/>
</dbReference>
<reference evidence="6 7" key="1">
    <citation type="journal article" date="2019" name="Int. J. Syst. Evol. Microbiol.">
        <title>The Global Catalogue of Microorganisms (GCM) 10K type strain sequencing project: providing services to taxonomists for standard genome sequencing and annotation.</title>
        <authorList>
            <consortium name="The Broad Institute Genomics Platform"/>
            <consortium name="The Broad Institute Genome Sequencing Center for Infectious Disease"/>
            <person name="Wu L."/>
            <person name="Ma J."/>
        </authorList>
    </citation>
    <scope>NUCLEOTIDE SEQUENCE [LARGE SCALE GENOMIC DNA]</scope>
    <source>
        <strain evidence="6 7">JCM 8201</strain>
    </source>
</reference>
<evidence type="ECO:0000313" key="6">
    <source>
        <dbReference type="EMBL" id="GAA2722644.1"/>
    </source>
</evidence>
<feature type="domain" description="PD-(D/E)XK endonuclease-like" evidence="5">
    <location>
        <begin position="17"/>
        <end position="271"/>
    </location>
</feature>
<accession>A0ABN3U1N6</accession>
<protein>
    <submittedName>
        <fullName evidence="6">PD-(D/E)XK nuclease family protein</fullName>
    </submittedName>
</protein>
<proteinExistence type="predicted"/>
<evidence type="ECO:0000256" key="4">
    <source>
        <dbReference type="SAM" id="MobiDB-lite"/>
    </source>
</evidence>
<dbReference type="EMBL" id="BAAATZ010000006">
    <property type="protein sequence ID" value="GAA2722644.1"/>
    <property type="molecule type" value="Genomic_DNA"/>
</dbReference>
<evidence type="ECO:0000256" key="3">
    <source>
        <dbReference type="ARBA" id="ARBA00023204"/>
    </source>
</evidence>
<dbReference type="RefSeq" id="WP_344449567.1">
    <property type="nucleotide sequence ID" value="NZ_BAAATZ010000006.1"/>
</dbReference>
<dbReference type="Pfam" id="PF12705">
    <property type="entry name" value="PDDEXK_1"/>
    <property type="match status" value="1"/>
</dbReference>
<keyword evidence="7" id="KW-1185">Reference proteome</keyword>
<dbReference type="InterPro" id="IPR011604">
    <property type="entry name" value="PDDEXK-like_dom_sf"/>
</dbReference>
<dbReference type="Proteomes" id="UP001501842">
    <property type="component" value="Unassembled WGS sequence"/>
</dbReference>
<evidence type="ECO:0000256" key="1">
    <source>
        <dbReference type="ARBA" id="ARBA00022763"/>
    </source>
</evidence>